<reference evidence="1" key="1">
    <citation type="journal article" date="2014" name="Int. J. Syst. Evol. Microbiol.">
        <title>Complete genome sequence of Corynebacterium casei LMG S-19264T (=DSM 44701T), isolated from a smear-ripened cheese.</title>
        <authorList>
            <consortium name="US DOE Joint Genome Institute (JGI-PGF)"/>
            <person name="Walter F."/>
            <person name="Albersmeier A."/>
            <person name="Kalinowski J."/>
            <person name="Ruckert C."/>
        </authorList>
    </citation>
    <scope>NUCLEOTIDE SEQUENCE</scope>
    <source>
        <strain evidence="1">NBRC 108769</strain>
    </source>
</reference>
<keyword evidence="2" id="KW-1185">Reference proteome</keyword>
<dbReference type="Pfam" id="PF00480">
    <property type="entry name" value="ROK"/>
    <property type="match status" value="1"/>
</dbReference>
<dbReference type="NCBIfam" id="NF045942">
    <property type="entry name" value="PolPhglucPhase"/>
    <property type="match status" value="1"/>
</dbReference>
<name>A0AA37WEC9_9BACT</name>
<dbReference type="AlphaFoldDB" id="A0AA37WEC9"/>
<accession>A0AA37WEC9</accession>
<evidence type="ECO:0000313" key="2">
    <source>
        <dbReference type="Proteomes" id="UP001156666"/>
    </source>
</evidence>
<dbReference type="Gene3D" id="3.30.420.40">
    <property type="match status" value="2"/>
</dbReference>
<proteinExistence type="predicted"/>
<sequence length="247" mass="27091">MDIVLGIDVGATGIKGNLVNIKKGTLVGERCKIATPNHSTPENIVKVIKKIIEHFDWEGKDIGIGFPSIISNGRTLSAANIDRKWMDFEAEKFFKKELKANLSLINDADAAGISERYHGAAKDVKGTVILLTLGTGIGSAIFRDGKLIPNTELGHLKYKKSITEHYAANSARENKGLKYSEWGGELENVLLYIEHLFSPDLFILGGGISKKFNKYEKYLSKVRAKVIAAEMKNEAGIIGAAMAQRMN</sequence>
<protein>
    <submittedName>
        <fullName evidence="1">Polyphosphate glucokinase</fullName>
    </submittedName>
</protein>
<comment type="caution">
    <text evidence="1">The sequence shown here is derived from an EMBL/GenBank/DDBJ whole genome shotgun (WGS) entry which is preliminary data.</text>
</comment>
<dbReference type="RefSeq" id="WP_235290711.1">
    <property type="nucleotide sequence ID" value="NZ_BSOH01000007.1"/>
</dbReference>
<dbReference type="InterPro" id="IPR043129">
    <property type="entry name" value="ATPase_NBD"/>
</dbReference>
<dbReference type="SUPFAM" id="SSF53067">
    <property type="entry name" value="Actin-like ATPase domain"/>
    <property type="match status" value="1"/>
</dbReference>
<dbReference type="PANTHER" id="PTHR18964:SF146">
    <property type="entry name" value="POLYPHOSPHATE GLUCOKINASE"/>
    <property type="match status" value="1"/>
</dbReference>
<organism evidence="1 2">
    <name type="scientific">Portibacter lacus</name>
    <dbReference type="NCBI Taxonomy" id="1099794"/>
    <lineage>
        <taxon>Bacteria</taxon>
        <taxon>Pseudomonadati</taxon>
        <taxon>Bacteroidota</taxon>
        <taxon>Saprospiria</taxon>
        <taxon>Saprospirales</taxon>
        <taxon>Haliscomenobacteraceae</taxon>
        <taxon>Portibacter</taxon>
    </lineage>
</organism>
<reference evidence="1" key="2">
    <citation type="submission" date="2023-01" db="EMBL/GenBank/DDBJ databases">
        <title>Draft genome sequence of Portibacter lacus strain NBRC 108769.</title>
        <authorList>
            <person name="Sun Q."/>
            <person name="Mori K."/>
        </authorList>
    </citation>
    <scope>NUCLEOTIDE SEQUENCE</scope>
    <source>
        <strain evidence="1">NBRC 108769</strain>
    </source>
</reference>
<evidence type="ECO:0000313" key="1">
    <source>
        <dbReference type="EMBL" id="GLR17112.1"/>
    </source>
</evidence>
<dbReference type="EMBL" id="BSOH01000007">
    <property type="protein sequence ID" value="GLR17112.1"/>
    <property type="molecule type" value="Genomic_DNA"/>
</dbReference>
<gene>
    <name evidence="1" type="ORF">GCM10007940_17270</name>
</gene>
<dbReference type="Proteomes" id="UP001156666">
    <property type="component" value="Unassembled WGS sequence"/>
</dbReference>
<dbReference type="InterPro" id="IPR000600">
    <property type="entry name" value="ROK"/>
</dbReference>
<dbReference type="CDD" id="cd24058">
    <property type="entry name" value="ASKHA_NBD_ROK_PPGK"/>
    <property type="match status" value="1"/>
</dbReference>
<dbReference type="PANTHER" id="PTHR18964">
    <property type="entry name" value="ROK (REPRESSOR, ORF, KINASE) FAMILY"/>
    <property type="match status" value="1"/>
</dbReference>